<dbReference type="GO" id="GO:0009318">
    <property type="term" value="C:exodeoxyribonuclease VII complex"/>
    <property type="evidence" value="ECO:0007669"/>
    <property type="project" value="UniProtKB-UniRule"/>
</dbReference>
<dbReference type="SUPFAM" id="SSF116842">
    <property type="entry name" value="XseB-like"/>
    <property type="match status" value="1"/>
</dbReference>
<dbReference type="PANTHER" id="PTHR34137">
    <property type="entry name" value="EXODEOXYRIBONUCLEASE 7 SMALL SUBUNIT"/>
    <property type="match status" value="1"/>
</dbReference>
<evidence type="ECO:0000256" key="3">
    <source>
        <dbReference type="ARBA" id="ARBA00022722"/>
    </source>
</evidence>
<dbReference type="EMBL" id="BSDY01000006">
    <property type="protein sequence ID" value="GLI56067.1"/>
    <property type="molecule type" value="Genomic_DNA"/>
</dbReference>
<evidence type="ECO:0000256" key="2">
    <source>
        <dbReference type="ARBA" id="ARBA00022490"/>
    </source>
</evidence>
<evidence type="ECO:0000256" key="5">
    <source>
        <dbReference type="ARBA" id="ARBA00022839"/>
    </source>
</evidence>
<sequence length="74" mass="8460">MARAKSFEENLMEVDEIIKKLENGELELADSLKEYEKATKLLKKSSELLEKAEGKIMKVVEEAGEIKIENFEAE</sequence>
<evidence type="ECO:0000313" key="9">
    <source>
        <dbReference type="Proteomes" id="UP001144471"/>
    </source>
</evidence>
<name>A0A9W6GM30_9FUSO</name>
<gene>
    <name evidence="6 8" type="primary">xseB</name>
    <name evidence="8" type="ORF">PM10SUCC1_15810</name>
</gene>
<keyword evidence="9" id="KW-1185">Reference proteome</keyword>
<comment type="subunit">
    <text evidence="6">Heterooligomer composed of large and small subunits.</text>
</comment>
<dbReference type="GO" id="GO:0005829">
    <property type="term" value="C:cytosol"/>
    <property type="evidence" value="ECO:0007669"/>
    <property type="project" value="TreeGrafter"/>
</dbReference>
<dbReference type="Proteomes" id="UP001144471">
    <property type="component" value="Unassembled WGS sequence"/>
</dbReference>
<dbReference type="Pfam" id="PF02609">
    <property type="entry name" value="Exonuc_VII_S"/>
    <property type="match status" value="1"/>
</dbReference>
<reference evidence="8" key="1">
    <citation type="submission" date="2022-12" db="EMBL/GenBank/DDBJ databases">
        <title>Reference genome sequencing for broad-spectrum identification of bacterial and archaeal isolates by mass spectrometry.</title>
        <authorList>
            <person name="Sekiguchi Y."/>
            <person name="Tourlousse D.M."/>
        </authorList>
    </citation>
    <scope>NUCLEOTIDE SEQUENCE</scope>
    <source>
        <strain evidence="8">10succ1</strain>
    </source>
</reference>
<comment type="similarity">
    <text evidence="1 6">Belongs to the XseB family.</text>
</comment>
<comment type="caution">
    <text evidence="8">The sequence shown here is derived from an EMBL/GenBank/DDBJ whole genome shotgun (WGS) entry which is preliminary data.</text>
</comment>
<dbReference type="PIRSF" id="PIRSF006488">
    <property type="entry name" value="Exonuc_VII_S"/>
    <property type="match status" value="1"/>
</dbReference>
<feature type="coiled-coil region" evidence="7">
    <location>
        <begin position="4"/>
        <end position="69"/>
    </location>
</feature>
<protein>
    <recommendedName>
        <fullName evidence="6">Exodeoxyribonuclease 7 small subunit</fullName>
        <ecNumber evidence="6">3.1.11.6</ecNumber>
    </recommendedName>
    <alternativeName>
        <fullName evidence="6">Exodeoxyribonuclease VII small subunit</fullName>
        <shortName evidence="6">Exonuclease VII small subunit</shortName>
    </alternativeName>
</protein>
<dbReference type="AlphaFoldDB" id="A0A9W6GM30"/>
<dbReference type="InterPro" id="IPR003761">
    <property type="entry name" value="Exonuc_VII_S"/>
</dbReference>
<evidence type="ECO:0000256" key="4">
    <source>
        <dbReference type="ARBA" id="ARBA00022801"/>
    </source>
</evidence>
<dbReference type="RefSeq" id="WP_281834961.1">
    <property type="nucleotide sequence ID" value="NZ_BSDY01000006.1"/>
</dbReference>
<evidence type="ECO:0000256" key="7">
    <source>
        <dbReference type="SAM" id="Coils"/>
    </source>
</evidence>
<accession>A0A9W6GM30</accession>
<evidence type="ECO:0000256" key="6">
    <source>
        <dbReference type="HAMAP-Rule" id="MF_00337"/>
    </source>
</evidence>
<keyword evidence="4 6" id="KW-0378">Hydrolase</keyword>
<organism evidence="8 9">
    <name type="scientific">Propionigenium maris DSM 9537</name>
    <dbReference type="NCBI Taxonomy" id="1123000"/>
    <lineage>
        <taxon>Bacteria</taxon>
        <taxon>Fusobacteriati</taxon>
        <taxon>Fusobacteriota</taxon>
        <taxon>Fusobacteriia</taxon>
        <taxon>Fusobacteriales</taxon>
        <taxon>Fusobacteriaceae</taxon>
        <taxon>Propionigenium</taxon>
    </lineage>
</organism>
<evidence type="ECO:0000256" key="1">
    <source>
        <dbReference type="ARBA" id="ARBA00009998"/>
    </source>
</evidence>
<dbReference type="GO" id="GO:0006308">
    <property type="term" value="P:DNA catabolic process"/>
    <property type="evidence" value="ECO:0007669"/>
    <property type="project" value="UniProtKB-UniRule"/>
</dbReference>
<comment type="catalytic activity">
    <reaction evidence="6">
        <text>Exonucleolytic cleavage in either 5'- to 3'- or 3'- to 5'-direction to yield nucleoside 5'-phosphates.</text>
        <dbReference type="EC" id="3.1.11.6"/>
    </reaction>
</comment>
<dbReference type="HAMAP" id="MF_00337">
    <property type="entry name" value="Exonuc_7_S"/>
    <property type="match status" value="1"/>
</dbReference>
<dbReference type="GO" id="GO:0008855">
    <property type="term" value="F:exodeoxyribonuclease VII activity"/>
    <property type="evidence" value="ECO:0007669"/>
    <property type="project" value="UniProtKB-UniRule"/>
</dbReference>
<keyword evidence="5 6" id="KW-0269">Exonuclease</keyword>
<proteinExistence type="inferred from homology"/>
<dbReference type="Gene3D" id="1.10.287.1040">
    <property type="entry name" value="Exonuclease VII, small subunit"/>
    <property type="match status" value="1"/>
</dbReference>
<comment type="function">
    <text evidence="6">Bidirectionally degrades single-stranded DNA into large acid-insoluble oligonucleotides, which are then degraded further into small acid-soluble oligonucleotides.</text>
</comment>
<keyword evidence="7" id="KW-0175">Coiled coil</keyword>
<keyword evidence="2 6" id="KW-0963">Cytoplasm</keyword>
<keyword evidence="3 6" id="KW-0540">Nuclease</keyword>
<dbReference type="NCBIfam" id="TIGR01280">
    <property type="entry name" value="xseB"/>
    <property type="match status" value="1"/>
</dbReference>
<dbReference type="InterPro" id="IPR037004">
    <property type="entry name" value="Exonuc_VII_ssu_sf"/>
</dbReference>
<dbReference type="PANTHER" id="PTHR34137:SF1">
    <property type="entry name" value="EXODEOXYRIBONUCLEASE 7 SMALL SUBUNIT"/>
    <property type="match status" value="1"/>
</dbReference>
<comment type="subcellular location">
    <subcellularLocation>
        <location evidence="6">Cytoplasm</location>
    </subcellularLocation>
</comment>
<evidence type="ECO:0000313" key="8">
    <source>
        <dbReference type="EMBL" id="GLI56067.1"/>
    </source>
</evidence>
<dbReference type="EC" id="3.1.11.6" evidence="6"/>